<dbReference type="AlphaFoldDB" id="A0A438AJ75"/>
<feature type="transmembrane region" description="Helical" evidence="1">
    <location>
        <begin position="37"/>
        <end position="59"/>
    </location>
</feature>
<keyword evidence="1" id="KW-0472">Membrane</keyword>
<dbReference type="OrthoDB" id="5520897at2"/>
<dbReference type="Proteomes" id="UP000285908">
    <property type="component" value="Unassembled WGS sequence"/>
</dbReference>
<dbReference type="Pfam" id="PF04976">
    <property type="entry name" value="DmsC"/>
    <property type="match status" value="1"/>
</dbReference>
<accession>A0A438AJ75</accession>
<feature type="transmembrane region" description="Helical" evidence="1">
    <location>
        <begin position="161"/>
        <end position="178"/>
    </location>
</feature>
<feature type="transmembrane region" description="Helical" evidence="1">
    <location>
        <begin position="230"/>
        <end position="249"/>
    </location>
</feature>
<feature type="transmembrane region" description="Helical" evidence="1">
    <location>
        <begin position="255"/>
        <end position="275"/>
    </location>
</feature>
<dbReference type="GO" id="GO:0009390">
    <property type="term" value="C:dimethyl sulfoxide reductase complex"/>
    <property type="evidence" value="ECO:0007669"/>
    <property type="project" value="TreeGrafter"/>
</dbReference>
<dbReference type="GO" id="GO:0005886">
    <property type="term" value="C:plasma membrane"/>
    <property type="evidence" value="ECO:0007669"/>
    <property type="project" value="TreeGrafter"/>
</dbReference>
<dbReference type="PANTHER" id="PTHR38095:SF2">
    <property type="entry name" value="ANAEROBIC DIMETHYL SULFOXIDE REDUCTASE CHAIN C"/>
    <property type="match status" value="1"/>
</dbReference>
<organism evidence="2 3">
    <name type="scientific">Mesobaculum littorinae</name>
    <dbReference type="NCBI Taxonomy" id="2486419"/>
    <lineage>
        <taxon>Bacteria</taxon>
        <taxon>Pseudomonadati</taxon>
        <taxon>Pseudomonadota</taxon>
        <taxon>Alphaproteobacteria</taxon>
        <taxon>Rhodobacterales</taxon>
        <taxon>Roseobacteraceae</taxon>
        <taxon>Mesobaculum</taxon>
    </lineage>
</organism>
<feature type="transmembrane region" description="Helical" evidence="1">
    <location>
        <begin position="138"/>
        <end position="155"/>
    </location>
</feature>
<comment type="caution">
    <text evidence="2">The sequence shown here is derived from an EMBL/GenBank/DDBJ whole genome shotgun (WGS) entry which is preliminary data.</text>
</comment>
<feature type="transmembrane region" description="Helical" evidence="1">
    <location>
        <begin position="80"/>
        <end position="100"/>
    </location>
</feature>
<dbReference type="RefSeq" id="WP_127905937.1">
    <property type="nucleotide sequence ID" value="NZ_RQXX01000002.1"/>
</dbReference>
<dbReference type="GO" id="GO:0009389">
    <property type="term" value="F:dimethyl sulfoxide reductase activity"/>
    <property type="evidence" value="ECO:0007669"/>
    <property type="project" value="TreeGrafter"/>
</dbReference>
<evidence type="ECO:0000313" key="2">
    <source>
        <dbReference type="EMBL" id="RVV98706.1"/>
    </source>
</evidence>
<keyword evidence="1" id="KW-0812">Transmembrane</keyword>
<gene>
    <name evidence="2" type="ORF">EKE94_07330</name>
</gene>
<dbReference type="GO" id="GO:0019645">
    <property type="term" value="P:anaerobic electron transport chain"/>
    <property type="evidence" value="ECO:0007669"/>
    <property type="project" value="InterPro"/>
</dbReference>
<keyword evidence="3" id="KW-1185">Reference proteome</keyword>
<name>A0A438AJ75_9RHOB</name>
<reference evidence="2 3" key="1">
    <citation type="submission" date="2018-11" db="EMBL/GenBank/DDBJ databases">
        <title>Mesobaculum littorinae gen. nov., sp. nov., isolated from Littorina scabra that represents a novel genus of the order Rhodobacteraceae.</title>
        <authorList>
            <person name="Li F."/>
        </authorList>
    </citation>
    <scope>NUCLEOTIDE SEQUENCE [LARGE SCALE GENOMIC DNA]</scope>
    <source>
        <strain evidence="2 3">M0103</strain>
    </source>
</reference>
<proteinExistence type="predicted"/>
<evidence type="ECO:0000256" key="1">
    <source>
        <dbReference type="SAM" id="Phobius"/>
    </source>
</evidence>
<evidence type="ECO:0000313" key="3">
    <source>
        <dbReference type="Proteomes" id="UP000285908"/>
    </source>
</evidence>
<dbReference type="EMBL" id="RQXX01000002">
    <property type="protein sequence ID" value="RVV98706.1"/>
    <property type="molecule type" value="Genomic_DNA"/>
</dbReference>
<feature type="transmembrane region" description="Helical" evidence="1">
    <location>
        <begin position="106"/>
        <end position="126"/>
    </location>
</feature>
<dbReference type="PANTHER" id="PTHR38095">
    <property type="entry name" value="ANAEROBIC DIMETHYL SULFOXIDE REDUCTASE CHAIN YNFH"/>
    <property type="match status" value="1"/>
</dbReference>
<protein>
    <submittedName>
        <fullName evidence="2">Dibenzothiophene desulfurase</fullName>
    </submittedName>
</protein>
<dbReference type="InterPro" id="IPR007059">
    <property type="entry name" value="DmsC"/>
</dbReference>
<sequence>MHPAASLLIFTTASGLGFGLLALLGVGLPRFDGLSAWAFYSLGFALACGGLLASTAHLGHPERALKAFREWRSSWLSREAWASAATLAVMGIYAVLHLLWGLRVAPLGWLGTALCLGTVVATSRIYAQLRTVPRWNHWSTTALFLGYALSGGALLAGQVTAALLLLILTGGAQIAAWMDGDRRFAARRHSIPSATGLGAPGGIRQFEPPHTGSNYLTREMVFVVARKHVAKLRVIGLALAVLLPVGLLVLPFSHILAALAVVSHVAGVVVIRWLFFAEAEHVVGLYYGRDPVRR</sequence>
<feature type="transmembrane region" description="Helical" evidence="1">
    <location>
        <begin position="7"/>
        <end position="31"/>
    </location>
</feature>
<keyword evidence="1" id="KW-1133">Transmembrane helix</keyword>